<reference evidence="1 2" key="1">
    <citation type="submission" date="2011-10" db="EMBL/GenBank/DDBJ databases">
        <authorList>
            <person name="Quillaguamn J."/>
            <person name="Guzmn D."/>
            <person name="Balderrama-Subieta A."/>
            <person name="Cardona-Ortuo C."/>
            <person name="Guevara-Martnez M."/>
            <person name="Callisaya-Quispe N."/>
        </authorList>
    </citation>
    <scope>NUCLEOTIDE SEQUENCE [LARGE SCALE GENOMIC DNA]</scope>
    <source>
        <strain evidence="1 2">LC1</strain>
    </source>
</reference>
<accession>A0A7U9C4C5</accession>
<evidence type="ECO:0000313" key="2">
    <source>
        <dbReference type="Proteomes" id="UP000005756"/>
    </source>
</evidence>
<gene>
    <name evidence="1" type="ORF">KUC_1149</name>
</gene>
<evidence type="ECO:0000313" key="1">
    <source>
        <dbReference type="EMBL" id="EHJ94191.1"/>
    </source>
</evidence>
<proteinExistence type="predicted"/>
<dbReference type="AlphaFoldDB" id="A0A7U9C4C5"/>
<dbReference type="Proteomes" id="UP000005756">
    <property type="component" value="Unassembled WGS sequence"/>
</dbReference>
<sequence length="37" mass="4183">MYALKTPLNIVERGFLRSAISGLNQSARLRRFVTTAM</sequence>
<dbReference type="EMBL" id="JH393257">
    <property type="protein sequence ID" value="EHJ94191.1"/>
    <property type="molecule type" value="Genomic_DNA"/>
</dbReference>
<name>A0A7U9C4C5_9GAMM</name>
<protein>
    <submittedName>
        <fullName evidence="1">Uncharacterized protein</fullName>
    </submittedName>
</protein>
<organism evidence="1 2">
    <name type="scientific">Vreelandella boliviensis LC1</name>
    <dbReference type="NCBI Taxonomy" id="1072583"/>
    <lineage>
        <taxon>Bacteria</taxon>
        <taxon>Pseudomonadati</taxon>
        <taxon>Pseudomonadota</taxon>
        <taxon>Gammaproteobacteria</taxon>
        <taxon>Oceanospirillales</taxon>
        <taxon>Halomonadaceae</taxon>
        <taxon>Vreelandella</taxon>
    </lineage>
</organism>